<dbReference type="GO" id="GO:0008654">
    <property type="term" value="P:phospholipid biosynthetic process"/>
    <property type="evidence" value="ECO:0007669"/>
    <property type="project" value="UniProtKB-KW"/>
</dbReference>
<dbReference type="InterPro" id="IPR017438">
    <property type="entry name" value="ATP-NAD_kinase_N"/>
</dbReference>
<evidence type="ECO:0000256" key="11">
    <source>
        <dbReference type="ARBA" id="ARBA00023209"/>
    </source>
</evidence>
<evidence type="ECO:0000256" key="10">
    <source>
        <dbReference type="ARBA" id="ARBA00023098"/>
    </source>
</evidence>
<keyword evidence="9" id="KW-0460">Magnesium</keyword>
<keyword evidence="11" id="KW-0594">Phospholipid biosynthesis</keyword>
<proteinExistence type="inferred from homology"/>
<dbReference type="Gene3D" id="2.60.200.40">
    <property type="match status" value="1"/>
</dbReference>
<keyword evidence="7" id="KW-0418">Kinase</keyword>
<dbReference type="NCBIfam" id="TIGR00147">
    <property type="entry name" value="YegS/Rv2252/BmrU family lipid kinase"/>
    <property type="match status" value="1"/>
</dbReference>
<dbReference type="Pfam" id="PF19279">
    <property type="entry name" value="YegS_C"/>
    <property type="match status" value="1"/>
</dbReference>
<sequence length="304" mass="34274">METVRPKGERGSVYYFFVNRTSGKGRSVEVWNEIEKILKEKNVQYQAVTTDTKEEALEILKELLCTKQAIQAIVALGGDGTIHSIMNELIGSSVPFSVIPTGSGNDYARARGISKDYRKEIEKLLLNEQKKIDLLEVGNRHCMTVVGIGFDGKVADEANKMKWKRWLGGTAYFFTILKVLLTYKPSEIKLKLNDEERLFKKVWLIAIANHAYYGGGIKICPIAKSNDGKLDICVIHSLPKWRLLFILARVFSGKHVSMKGVEYHQVEKIEVESDEPLFVTADGEMMGQTPTTVSIKKEAFHVMN</sequence>
<comment type="caution">
    <text evidence="14">The sequence shown here is derived from an EMBL/GenBank/DDBJ whole genome shotgun (WGS) entry which is preliminary data.</text>
</comment>
<dbReference type="InterPro" id="IPR001206">
    <property type="entry name" value="Diacylglycerol_kinase_cat_dom"/>
</dbReference>
<dbReference type="EMBL" id="BAUT01000008">
    <property type="protein sequence ID" value="GAE25289.1"/>
    <property type="molecule type" value="Genomic_DNA"/>
</dbReference>
<dbReference type="GO" id="GO:0046872">
    <property type="term" value="F:metal ion binding"/>
    <property type="evidence" value="ECO:0007669"/>
    <property type="project" value="UniProtKB-KW"/>
</dbReference>
<dbReference type="InterPro" id="IPR050187">
    <property type="entry name" value="Lipid_Phosphate_FormReg"/>
</dbReference>
<dbReference type="STRING" id="1236970.JCM9140_1274"/>
<dbReference type="InterPro" id="IPR045540">
    <property type="entry name" value="YegS/DAGK_C"/>
</dbReference>
<evidence type="ECO:0000256" key="9">
    <source>
        <dbReference type="ARBA" id="ARBA00022842"/>
    </source>
</evidence>
<keyword evidence="4" id="KW-0808">Transferase</keyword>
<evidence type="ECO:0000256" key="1">
    <source>
        <dbReference type="ARBA" id="ARBA00001946"/>
    </source>
</evidence>
<evidence type="ECO:0000256" key="3">
    <source>
        <dbReference type="ARBA" id="ARBA00022516"/>
    </source>
</evidence>
<dbReference type="SMART" id="SM00046">
    <property type="entry name" value="DAGKc"/>
    <property type="match status" value="1"/>
</dbReference>
<dbReference type="GO" id="GO:0016301">
    <property type="term" value="F:kinase activity"/>
    <property type="evidence" value="ECO:0007669"/>
    <property type="project" value="UniProtKB-KW"/>
</dbReference>
<keyword evidence="6" id="KW-0547">Nucleotide-binding</keyword>
<dbReference type="Pfam" id="PF00781">
    <property type="entry name" value="DAGK_cat"/>
    <property type="match status" value="1"/>
</dbReference>
<evidence type="ECO:0000256" key="5">
    <source>
        <dbReference type="ARBA" id="ARBA00022723"/>
    </source>
</evidence>
<evidence type="ECO:0000256" key="7">
    <source>
        <dbReference type="ARBA" id="ARBA00022777"/>
    </source>
</evidence>
<dbReference type="GO" id="GO:0005524">
    <property type="term" value="F:ATP binding"/>
    <property type="evidence" value="ECO:0007669"/>
    <property type="project" value="UniProtKB-KW"/>
</dbReference>
<protein>
    <recommendedName>
        <fullName evidence="13">DAGKc domain-containing protein</fullName>
    </recommendedName>
</protein>
<keyword evidence="10" id="KW-0443">Lipid metabolism</keyword>
<feature type="domain" description="DAGKc" evidence="13">
    <location>
        <begin position="9"/>
        <end position="141"/>
    </location>
</feature>
<evidence type="ECO:0000313" key="15">
    <source>
        <dbReference type="Proteomes" id="UP000018890"/>
    </source>
</evidence>
<dbReference type="PANTHER" id="PTHR12358">
    <property type="entry name" value="SPHINGOSINE KINASE"/>
    <property type="match status" value="1"/>
</dbReference>
<keyword evidence="15" id="KW-1185">Reference proteome</keyword>
<evidence type="ECO:0000256" key="4">
    <source>
        <dbReference type="ARBA" id="ARBA00022679"/>
    </source>
</evidence>
<dbReference type="Gene3D" id="3.40.50.10330">
    <property type="entry name" value="Probable inorganic polyphosphate/atp-NAD kinase, domain 1"/>
    <property type="match status" value="1"/>
</dbReference>
<dbReference type="PANTHER" id="PTHR12358:SF106">
    <property type="entry name" value="LIPID KINASE YEGS"/>
    <property type="match status" value="1"/>
</dbReference>
<dbReference type="AlphaFoldDB" id="W4Q1N8"/>
<dbReference type="InterPro" id="IPR016064">
    <property type="entry name" value="NAD/diacylglycerol_kinase_sf"/>
</dbReference>
<evidence type="ECO:0000256" key="8">
    <source>
        <dbReference type="ARBA" id="ARBA00022840"/>
    </source>
</evidence>
<dbReference type="GO" id="GO:0005886">
    <property type="term" value="C:plasma membrane"/>
    <property type="evidence" value="ECO:0007669"/>
    <property type="project" value="TreeGrafter"/>
</dbReference>
<organism evidence="14 15">
    <name type="scientific">Halalkalibacter wakoensis JCM 9140</name>
    <dbReference type="NCBI Taxonomy" id="1236970"/>
    <lineage>
        <taxon>Bacteria</taxon>
        <taxon>Bacillati</taxon>
        <taxon>Bacillota</taxon>
        <taxon>Bacilli</taxon>
        <taxon>Bacillales</taxon>
        <taxon>Bacillaceae</taxon>
        <taxon>Halalkalibacter</taxon>
    </lineage>
</organism>
<dbReference type="SUPFAM" id="SSF111331">
    <property type="entry name" value="NAD kinase/diacylglycerol kinase-like"/>
    <property type="match status" value="1"/>
</dbReference>
<comment type="similarity">
    <text evidence="2">Belongs to the diacylglycerol/lipid kinase family.</text>
</comment>
<keyword evidence="8" id="KW-0067">ATP-binding</keyword>
<evidence type="ECO:0000256" key="6">
    <source>
        <dbReference type="ARBA" id="ARBA00022741"/>
    </source>
</evidence>
<evidence type="ECO:0000256" key="2">
    <source>
        <dbReference type="ARBA" id="ARBA00005983"/>
    </source>
</evidence>
<keyword evidence="5" id="KW-0479">Metal-binding</keyword>
<reference evidence="14" key="1">
    <citation type="journal article" date="2014" name="Genome Announc.">
        <title>Draft Genome Sequences of Three Alkaliphilic Bacillus Strains, Bacillus wakoensis JCM 9140T, Bacillus akibai JCM 9157T, and Bacillus hemicellulosilyticus JCM 9152T.</title>
        <authorList>
            <person name="Yuki M."/>
            <person name="Oshima K."/>
            <person name="Suda W."/>
            <person name="Oshida Y."/>
            <person name="Kitamura K."/>
            <person name="Iida T."/>
            <person name="Hattori M."/>
            <person name="Ohkuma M."/>
        </authorList>
    </citation>
    <scope>NUCLEOTIDE SEQUENCE [LARGE SCALE GENOMIC DNA]</scope>
    <source>
        <strain evidence="14">JCM 9140</strain>
    </source>
</reference>
<keyword evidence="3" id="KW-0444">Lipid biosynthesis</keyword>
<dbReference type="RefSeq" id="WP_052002083.1">
    <property type="nucleotide sequence ID" value="NZ_BAUT01000008.1"/>
</dbReference>
<comment type="cofactor">
    <cofactor evidence="1">
        <name>Mg(2+)</name>
        <dbReference type="ChEBI" id="CHEBI:18420"/>
    </cofactor>
</comment>
<dbReference type="PROSITE" id="PS50146">
    <property type="entry name" value="DAGK"/>
    <property type="match status" value="1"/>
</dbReference>
<evidence type="ECO:0000259" key="13">
    <source>
        <dbReference type="PROSITE" id="PS50146"/>
    </source>
</evidence>
<dbReference type="Proteomes" id="UP000018890">
    <property type="component" value="Unassembled WGS sequence"/>
</dbReference>
<name>W4Q1N8_9BACI</name>
<evidence type="ECO:0000256" key="12">
    <source>
        <dbReference type="ARBA" id="ARBA00023264"/>
    </source>
</evidence>
<keyword evidence="12" id="KW-1208">Phospholipid metabolism</keyword>
<evidence type="ECO:0000313" key="14">
    <source>
        <dbReference type="EMBL" id="GAE25289.1"/>
    </source>
</evidence>
<accession>W4Q1N8</accession>
<dbReference type="InterPro" id="IPR005218">
    <property type="entry name" value="Diacylglycerol/lipid_kinase"/>
</dbReference>
<gene>
    <name evidence="14" type="ORF">JCM9140_1274</name>
</gene>